<feature type="region of interest" description="Disordered" evidence="2">
    <location>
        <begin position="1024"/>
        <end position="1055"/>
    </location>
</feature>
<comment type="caution">
    <text evidence="4">The sequence shown here is derived from an EMBL/GenBank/DDBJ whole genome shotgun (WGS) entry which is preliminary data.</text>
</comment>
<feature type="compositionally biased region" description="Polar residues" evidence="2">
    <location>
        <begin position="549"/>
        <end position="580"/>
    </location>
</feature>
<dbReference type="SUPFAM" id="SSF55785">
    <property type="entry name" value="PYP-like sensor domain (PAS domain)"/>
    <property type="match status" value="2"/>
</dbReference>
<evidence type="ECO:0000256" key="1">
    <source>
        <dbReference type="SAM" id="Coils"/>
    </source>
</evidence>
<feature type="compositionally biased region" description="Polar residues" evidence="2">
    <location>
        <begin position="799"/>
        <end position="821"/>
    </location>
</feature>
<dbReference type="PANTHER" id="PTHR23042">
    <property type="entry name" value="CIRCADIAN PROTEIN CLOCK/ARNT/BMAL/PAS"/>
    <property type="match status" value="1"/>
</dbReference>
<dbReference type="InterPro" id="IPR000014">
    <property type="entry name" value="PAS"/>
</dbReference>
<evidence type="ECO:0000313" key="5">
    <source>
        <dbReference type="Proteomes" id="UP001233172"/>
    </source>
</evidence>
<feature type="compositionally biased region" description="Polar residues" evidence="2">
    <location>
        <begin position="1296"/>
        <end position="1307"/>
    </location>
</feature>
<keyword evidence="5" id="KW-1185">Reference proteome</keyword>
<evidence type="ECO:0000256" key="2">
    <source>
        <dbReference type="SAM" id="MobiDB-lite"/>
    </source>
</evidence>
<feature type="region of interest" description="Disordered" evidence="2">
    <location>
        <begin position="524"/>
        <end position="601"/>
    </location>
</feature>
<feature type="region of interest" description="Disordered" evidence="2">
    <location>
        <begin position="1439"/>
        <end position="1474"/>
    </location>
</feature>
<evidence type="ECO:0000313" key="4">
    <source>
        <dbReference type="EMBL" id="KAK0062301.1"/>
    </source>
</evidence>
<evidence type="ECO:0000259" key="3">
    <source>
        <dbReference type="PROSITE" id="PS50112"/>
    </source>
</evidence>
<feature type="region of interest" description="Disordered" evidence="2">
    <location>
        <begin position="1"/>
        <end position="21"/>
    </location>
</feature>
<protein>
    <submittedName>
        <fullName evidence="4">Neuronal PAS domain-containing protein 2</fullName>
    </submittedName>
</protein>
<feature type="region of interest" description="Disordered" evidence="2">
    <location>
        <begin position="633"/>
        <end position="690"/>
    </location>
</feature>
<feature type="compositionally biased region" description="Polar residues" evidence="2">
    <location>
        <begin position="1239"/>
        <end position="1250"/>
    </location>
</feature>
<sequence>MMSHDQMYSIIDDEDDDSSDVKEVLPCPPYMSPVGYSSGTPRHMSPLGYGGSTPRQMQPDGIGDQIKMERGGMFLNFDTSQASTSMSFNTVTATAGSHTSVKQREASEYNYAQALLKQAPKLTNSGDLDGGSVIRLARAYITLQQGLKSWESSGNKTKWWPDYLDGGKLTLAAQETMNCFVLIMTHHGHIVYVSEAVESLLGHDQIHLVGRSIQNVVPQDELPVLAAQFSLSIGPTGRSTLQRSFYTRMLNIKSVSQQQRYELVHMSGHLQDVSLTTGQSSPGVQRETWLMCACKVMTPQIEEGGNHAPVTEWISHNALDGKILYMDSKSCQVTGYLPHEMVGRSTYCFIHPDDQEHVVFSHNQALINVGGSSCIYRMFRRTNDLIYVHTTTQLARDKQSNKPSFLFCINQIMDEAEGKQQVSRQQQNLMSVKDDPSTKYSMNDIEKTVKALEIEGGNSPPVMSKGGMKLSKLTESCSADGGDLLRVDLPLLLRYSPLLIKTEKDQWAGSATCHSQSSLKMQYTSGSRYQQSGGQVPVSSNVPGYLSGFDSNSADPGQQQNVYSRPSQQHLYKNQYQQMDTSTTSMSHTMISTTSPGDSPVSGTGSYMDYLYDNAASPSVPSDSVMLFTDPLNSNMMASPGRARGRGRTRGRPRGSGRGGRGTTRGVRGTRGPRGSRGSRGRGRGSNIAQLSQMGEIVGGMKKSDSINMVSCGSMSPRGNISPMGSTTDLFSSPNSTMGLQRSNSSLSHHSLGLSQGEFQRMPSDGDISSSGLQRMNSDDNIMFQRMTSLDDIDFTMTQASSDDMSPRSWGQQDCTSSTQMPPFRAVHSGEYVVREKKVGRPRGSKNQAKHNLQRGKSVEDHSVLSHGSYSSNNQQTSVYNQDVSTAGQNTLSPYHAHSPRQGSSSGNSLYYQCPTQSAGNANTLRGPENFQKSMSAQNHSLNHMVADMQDPEHSILGNLLKGRGESTSSTGSKSPAHSLLMNLGRQTELPMGPERGGKSPAGHSITLDKGGRSPAHSFISDVASPTSVFSPEPSRATPSIIKDEPDLLSPYGESSSVSSTTLMISPNLIQNQQQADDYFLLDQGQHKTLSEMQMFSSQLRQKHQSLAQSLANQETMLHQLESRMQQVAKDFSPESTYSQLNARLNIIKSDKAKQEKELQLITARMEEQLRQQQPRQQQQQIQQQQIQQQQIQQQLDLQRHRLGSPAPTNTKRMAIVPPIQRQPTEGEMMSNFSQHSISDLKSGVSQQENSLDDSAKPILGLSPQGTDSGVKSGSFQNHLHSGKSSAGGSAISSAQNLLHQPTQPSPFSLHHHHHHHHHYHHHPLLQPPTRLQQHVEFSATLKGSPPPPPPYNSFDTSVFNSAVAAPAALSISVSTNNTSPIICDTSPVSVDESPGCGSDASSGYHSLSLGGDSAAVSASAQYNKGHCLDMPASTLPPYNSKSAPLFGQSHQSVGKSSEFIPSSGQSHTKSPPT</sequence>
<dbReference type="InterPro" id="IPR035965">
    <property type="entry name" value="PAS-like_dom_sf"/>
</dbReference>
<proteinExistence type="predicted"/>
<feature type="compositionally biased region" description="Polar residues" evidence="2">
    <location>
        <begin position="901"/>
        <end position="924"/>
    </location>
</feature>
<gene>
    <name evidence="4" type="ORF">Bpfe_008402</name>
</gene>
<dbReference type="Gene3D" id="3.30.450.20">
    <property type="entry name" value="PAS domain"/>
    <property type="match status" value="2"/>
</dbReference>
<accession>A0AAD8FG95</accession>
<reference evidence="4" key="1">
    <citation type="journal article" date="2023" name="PLoS Negl. Trop. Dis.">
        <title>A genome sequence for Biomphalaria pfeifferi, the major vector snail for the human-infecting parasite Schistosoma mansoni.</title>
        <authorList>
            <person name="Bu L."/>
            <person name="Lu L."/>
            <person name="Laidemitt M.R."/>
            <person name="Zhang S.M."/>
            <person name="Mutuku M."/>
            <person name="Mkoji G."/>
            <person name="Steinauer M."/>
            <person name="Loker E.S."/>
        </authorList>
    </citation>
    <scope>NUCLEOTIDE SEQUENCE</scope>
    <source>
        <strain evidence="4">KasaAsao</strain>
    </source>
</reference>
<feature type="region of interest" description="Disordered" evidence="2">
    <location>
        <begin position="1239"/>
        <end position="1325"/>
    </location>
</feature>
<name>A0AAD8FG95_BIOPF</name>
<organism evidence="4 5">
    <name type="scientific">Biomphalaria pfeifferi</name>
    <name type="common">Bloodfluke planorb</name>
    <name type="synonym">Freshwater snail</name>
    <dbReference type="NCBI Taxonomy" id="112525"/>
    <lineage>
        <taxon>Eukaryota</taxon>
        <taxon>Metazoa</taxon>
        <taxon>Spiralia</taxon>
        <taxon>Lophotrochozoa</taxon>
        <taxon>Mollusca</taxon>
        <taxon>Gastropoda</taxon>
        <taxon>Heterobranchia</taxon>
        <taxon>Euthyneura</taxon>
        <taxon>Panpulmonata</taxon>
        <taxon>Hygrophila</taxon>
        <taxon>Lymnaeoidea</taxon>
        <taxon>Planorbidae</taxon>
        <taxon>Biomphalaria</taxon>
    </lineage>
</organism>
<dbReference type="Pfam" id="PF14598">
    <property type="entry name" value="PAS_11"/>
    <property type="match status" value="1"/>
</dbReference>
<dbReference type="SMART" id="SM00091">
    <property type="entry name" value="PAS"/>
    <property type="match status" value="2"/>
</dbReference>
<feature type="compositionally biased region" description="Polar residues" evidence="2">
    <location>
        <begin position="866"/>
        <end position="893"/>
    </location>
</feature>
<reference evidence="4" key="2">
    <citation type="submission" date="2023-04" db="EMBL/GenBank/DDBJ databases">
        <authorList>
            <person name="Bu L."/>
            <person name="Lu L."/>
            <person name="Laidemitt M.R."/>
            <person name="Zhang S.M."/>
            <person name="Mutuku M."/>
            <person name="Mkoji G."/>
            <person name="Steinauer M."/>
            <person name="Loker E.S."/>
        </authorList>
    </citation>
    <scope>NUCLEOTIDE SEQUENCE</scope>
    <source>
        <strain evidence="4">KasaAsao</strain>
        <tissue evidence="4">Whole Snail</tissue>
    </source>
</reference>
<feature type="region of interest" description="Disordered" evidence="2">
    <location>
        <begin position="799"/>
        <end position="929"/>
    </location>
</feature>
<dbReference type="PROSITE" id="PS50112">
    <property type="entry name" value="PAS"/>
    <property type="match status" value="2"/>
</dbReference>
<feature type="domain" description="PAS" evidence="3">
    <location>
        <begin position="175"/>
        <end position="220"/>
    </location>
</feature>
<feature type="compositionally biased region" description="Low complexity" evidence="2">
    <location>
        <begin position="1283"/>
        <end position="1295"/>
    </location>
</feature>
<dbReference type="Pfam" id="PF00989">
    <property type="entry name" value="PAS"/>
    <property type="match status" value="1"/>
</dbReference>
<keyword evidence="1" id="KW-0175">Coiled coil</keyword>
<dbReference type="NCBIfam" id="TIGR00229">
    <property type="entry name" value="sensory_box"/>
    <property type="match status" value="2"/>
</dbReference>
<dbReference type="InterPro" id="IPR013767">
    <property type="entry name" value="PAS_fold"/>
</dbReference>
<feature type="compositionally biased region" description="Low complexity" evidence="2">
    <location>
        <begin position="581"/>
        <end position="595"/>
    </location>
</feature>
<feature type="compositionally biased region" description="Polar residues" evidence="2">
    <location>
        <begin position="524"/>
        <end position="542"/>
    </location>
</feature>
<feature type="compositionally biased region" description="Basic residues" evidence="2">
    <location>
        <begin position="643"/>
        <end position="655"/>
    </location>
</feature>
<feature type="compositionally biased region" description="Basic residues" evidence="2">
    <location>
        <begin position="840"/>
        <end position="854"/>
    </location>
</feature>
<feature type="domain" description="PAS" evidence="3">
    <location>
        <begin position="320"/>
        <end position="369"/>
    </location>
</feature>
<feature type="compositionally biased region" description="Basic residues" evidence="2">
    <location>
        <begin position="1310"/>
        <end position="1324"/>
    </location>
</feature>
<dbReference type="CDD" id="cd00130">
    <property type="entry name" value="PAS"/>
    <property type="match status" value="2"/>
</dbReference>
<feature type="coiled-coil region" evidence="1">
    <location>
        <begin position="1104"/>
        <end position="1172"/>
    </location>
</feature>
<dbReference type="EMBL" id="JASAOG010000026">
    <property type="protein sequence ID" value="KAK0062301.1"/>
    <property type="molecule type" value="Genomic_DNA"/>
</dbReference>
<dbReference type="InterPro" id="IPR050933">
    <property type="entry name" value="Circadian_TF"/>
</dbReference>
<feature type="compositionally biased region" description="Polar residues" evidence="2">
    <location>
        <begin position="1264"/>
        <end position="1280"/>
    </location>
</feature>
<dbReference type="GO" id="GO:0006355">
    <property type="term" value="P:regulation of DNA-templated transcription"/>
    <property type="evidence" value="ECO:0007669"/>
    <property type="project" value="InterPro"/>
</dbReference>
<dbReference type="Proteomes" id="UP001233172">
    <property type="component" value="Unassembled WGS sequence"/>
</dbReference>